<reference evidence="4" key="1">
    <citation type="journal article" date="2019" name="Int. J. Syst. Evol. Microbiol.">
        <title>The Global Catalogue of Microorganisms (GCM) 10K type strain sequencing project: providing services to taxonomists for standard genome sequencing and annotation.</title>
        <authorList>
            <consortium name="The Broad Institute Genomics Platform"/>
            <consortium name="The Broad Institute Genome Sequencing Center for Infectious Disease"/>
            <person name="Wu L."/>
            <person name="Ma J."/>
        </authorList>
    </citation>
    <scope>NUCLEOTIDE SEQUENCE [LARGE SCALE GENOMIC DNA]</scope>
    <source>
        <strain evidence="4">CCUG 56607</strain>
    </source>
</reference>
<keyword evidence="2" id="KW-1133">Transmembrane helix</keyword>
<feature type="region of interest" description="Disordered" evidence="1">
    <location>
        <begin position="57"/>
        <end position="77"/>
    </location>
</feature>
<evidence type="ECO:0000313" key="4">
    <source>
        <dbReference type="Proteomes" id="UP001596990"/>
    </source>
</evidence>
<keyword evidence="4" id="KW-1185">Reference proteome</keyword>
<dbReference type="EMBL" id="JBHTKL010000005">
    <property type="protein sequence ID" value="MFD1020522.1"/>
    <property type="molecule type" value="Genomic_DNA"/>
</dbReference>
<sequence length="77" mass="9113">MYEKKEVMPFMMEFLYFPEDKTEYIPAVLSLILFVALAAIAMYFFVKVSKKQEKQADEQVRKIKEQQNKEQSNVPGE</sequence>
<organism evidence="3 4">
    <name type="scientific">Thalassobacillus hwangdonensis</name>
    <dbReference type="NCBI Taxonomy" id="546108"/>
    <lineage>
        <taxon>Bacteria</taxon>
        <taxon>Bacillati</taxon>
        <taxon>Bacillota</taxon>
        <taxon>Bacilli</taxon>
        <taxon>Bacillales</taxon>
        <taxon>Bacillaceae</taxon>
        <taxon>Thalassobacillus</taxon>
    </lineage>
</organism>
<evidence type="ECO:0000256" key="1">
    <source>
        <dbReference type="SAM" id="MobiDB-lite"/>
    </source>
</evidence>
<keyword evidence="2" id="KW-0472">Membrane</keyword>
<protein>
    <submittedName>
        <fullName evidence="3">Uncharacterized protein</fullName>
    </submittedName>
</protein>
<evidence type="ECO:0000313" key="3">
    <source>
        <dbReference type="EMBL" id="MFD1020522.1"/>
    </source>
</evidence>
<comment type="caution">
    <text evidence="3">The sequence shown here is derived from an EMBL/GenBank/DDBJ whole genome shotgun (WGS) entry which is preliminary data.</text>
</comment>
<evidence type="ECO:0000256" key="2">
    <source>
        <dbReference type="SAM" id="Phobius"/>
    </source>
</evidence>
<name>A0ABW3L428_9BACI</name>
<feature type="transmembrane region" description="Helical" evidence="2">
    <location>
        <begin position="24"/>
        <end position="46"/>
    </location>
</feature>
<gene>
    <name evidence="3" type="ORF">ACFQ2J_15140</name>
</gene>
<proteinExistence type="predicted"/>
<feature type="compositionally biased region" description="Basic and acidic residues" evidence="1">
    <location>
        <begin position="57"/>
        <end position="68"/>
    </location>
</feature>
<dbReference type="Proteomes" id="UP001596990">
    <property type="component" value="Unassembled WGS sequence"/>
</dbReference>
<accession>A0ABW3L428</accession>
<keyword evidence="2" id="KW-0812">Transmembrane</keyword>